<evidence type="ECO:0000313" key="1">
    <source>
        <dbReference type="EMBL" id="SMC57394.1"/>
    </source>
</evidence>
<name>A0AC61PKR6_9FIRM</name>
<dbReference type="EMBL" id="FWXZ01000002">
    <property type="protein sequence ID" value="SMC57394.1"/>
    <property type="molecule type" value="Genomic_DNA"/>
</dbReference>
<evidence type="ECO:0000313" key="2">
    <source>
        <dbReference type="Proteomes" id="UP000192328"/>
    </source>
</evidence>
<sequence length="433" mass="47614">MHYYGTRLSENISKREPEGYLLCLNVPVARTGTQEYLPEELGITNEQLTMNNEQFHAEAGGGPIRVFRPEEEVFSPETIASFEGMPVTNDHPPEGVDIGNIRALQKGHVHNVRRGSGEESDLLLADLIITDPKLIHLILEEGKREISCGYTYELCEENGRYLQRKIRGNHVAVVDAGRAGPRVSIKDYNKPAIERRNKIMKKSLSKVLARMAKDGDVETVAEIIEEMLDPAENAEAETAPEPEIVEEEQTETEETKNIIIDENSFAGILERLDRILALLEPAAADEAVPEEASEVIGEALENAAEEALDPMTSEISEVMEEILDPVASAIIEAENQEEAGLPETLQTGDALRAALKAVRPLLVRMPKGTQRKIAGDIAANLRRAGGRKTADSDIYGVLSSACQRTAPVSADLGRRIMEKRNAAMRGKEANHRG</sequence>
<dbReference type="Proteomes" id="UP000192328">
    <property type="component" value="Unassembled WGS sequence"/>
</dbReference>
<organism evidence="1 2">
    <name type="scientific">Aristaeella lactis</name>
    <dbReference type="NCBI Taxonomy" id="3046383"/>
    <lineage>
        <taxon>Bacteria</taxon>
        <taxon>Bacillati</taxon>
        <taxon>Bacillota</taxon>
        <taxon>Clostridia</taxon>
        <taxon>Eubacteriales</taxon>
        <taxon>Aristaeellaceae</taxon>
        <taxon>Aristaeella</taxon>
    </lineage>
</organism>
<reference evidence="1" key="1">
    <citation type="submission" date="2017-04" db="EMBL/GenBank/DDBJ databases">
        <authorList>
            <person name="Varghese N."/>
            <person name="Submissions S."/>
        </authorList>
    </citation>
    <scope>NUCLEOTIDE SEQUENCE</scope>
    <source>
        <strain evidence="1">WTE2008</strain>
    </source>
</reference>
<accession>A0AC61PKR6</accession>
<comment type="caution">
    <text evidence="1">The sequence shown here is derived from an EMBL/GenBank/DDBJ whole genome shotgun (WGS) entry which is preliminary data.</text>
</comment>
<keyword evidence="2" id="KW-1185">Reference proteome</keyword>
<gene>
    <name evidence="1" type="ORF">SAMN06297397_1438</name>
</gene>
<protein>
    <submittedName>
        <fullName evidence="1">Uncharacterized protein</fullName>
    </submittedName>
</protein>
<proteinExistence type="predicted"/>